<feature type="compositionally biased region" description="Low complexity" evidence="1">
    <location>
        <begin position="266"/>
        <end position="289"/>
    </location>
</feature>
<feature type="compositionally biased region" description="Polar residues" evidence="1">
    <location>
        <begin position="468"/>
        <end position="478"/>
    </location>
</feature>
<dbReference type="OrthoDB" id="8963682at2759"/>
<feature type="region of interest" description="Disordered" evidence="1">
    <location>
        <begin position="345"/>
        <end position="367"/>
    </location>
</feature>
<feature type="region of interest" description="Disordered" evidence="1">
    <location>
        <begin position="256"/>
        <end position="332"/>
    </location>
</feature>
<feature type="compositionally biased region" description="Polar residues" evidence="1">
    <location>
        <begin position="383"/>
        <end position="400"/>
    </location>
</feature>
<feature type="compositionally biased region" description="Low complexity" evidence="1">
    <location>
        <begin position="298"/>
        <end position="323"/>
    </location>
</feature>
<reference evidence="2 3" key="1">
    <citation type="submission" date="2018-10" db="EMBL/GenBank/DDBJ databases">
        <title>Genome assembly for a Yunnan-Guizhou Plateau 3E fish, Anabarilius grahami (Regan), and its evolutionary and genetic applications.</title>
        <authorList>
            <person name="Jiang W."/>
        </authorList>
    </citation>
    <scope>NUCLEOTIDE SEQUENCE [LARGE SCALE GENOMIC DNA]</scope>
    <source>
        <strain evidence="2">AG-KIZ</strain>
        <tissue evidence="2">Muscle</tissue>
    </source>
</reference>
<feature type="compositionally biased region" description="Low complexity" evidence="1">
    <location>
        <begin position="455"/>
        <end position="467"/>
    </location>
</feature>
<dbReference type="AlphaFoldDB" id="A0A3N0YS15"/>
<feature type="region of interest" description="Disordered" evidence="1">
    <location>
        <begin position="379"/>
        <end position="415"/>
    </location>
</feature>
<sequence length="502" mass="54823">MAILLVPVPPKSHQQKPHVSAEDRLRTLRQDGRPLERYVEEFSELSYLLNWPDAPLNGCFLMGLDKDMIRYSQPACFFSLVESLNLIIFLNGSEFKIEEIQKIADHPLPVPSEKHAAWSVQQPPVSSTYPSSGYSPVVLPGSKSNPSKKRATARPRRPKRMAVASLEPQIKSAVQPEPSPKEAEWLIDFWAGPAAPAFHEPPKEAELLGTLPEPAVPAFPKPALILLEPDPILHGPAPASHEPALILLEPDPILQGPAPALPEPAPALHEPAPALHEPAPALHEPAPALHKPDELPTSQLQQPTSPLRPSSPLQPSTSQLQPSNMSQPTNTFLYDNENFQAPVPNRAKANKQENNRQSTLSWKTETNVDMFPQTLRFLPTHETGPQQSSAVSYVSHSGVSQKAAPKRTSSDHVPVPVAELTSDGRNVVTVGHRSCVHCKAVRARPSRTPLDHAPPSRSFSGPPTSSSETNSQVLSSNLPAERKKPTNCTSAKLKLDTQHQCK</sequence>
<evidence type="ECO:0000313" key="2">
    <source>
        <dbReference type="EMBL" id="ROL48790.1"/>
    </source>
</evidence>
<keyword evidence="3" id="KW-1185">Reference proteome</keyword>
<dbReference type="EMBL" id="RJVU01028972">
    <property type="protein sequence ID" value="ROL48790.1"/>
    <property type="molecule type" value="Genomic_DNA"/>
</dbReference>
<comment type="caution">
    <text evidence="2">The sequence shown here is derived from an EMBL/GenBank/DDBJ whole genome shotgun (WGS) entry which is preliminary data.</text>
</comment>
<accession>A0A3N0YS15</accession>
<name>A0A3N0YS15_ANAGA</name>
<feature type="region of interest" description="Disordered" evidence="1">
    <location>
        <begin position="129"/>
        <end position="161"/>
    </location>
</feature>
<feature type="compositionally biased region" description="Basic residues" evidence="1">
    <location>
        <begin position="146"/>
        <end position="160"/>
    </location>
</feature>
<protein>
    <submittedName>
        <fullName evidence="2">Uncharacterized protein</fullName>
    </submittedName>
</protein>
<proteinExistence type="predicted"/>
<organism evidence="2 3">
    <name type="scientific">Anabarilius grahami</name>
    <name type="common">Kanglang fish</name>
    <name type="synonym">Barilius grahami</name>
    <dbReference type="NCBI Taxonomy" id="495550"/>
    <lineage>
        <taxon>Eukaryota</taxon>
        <taxon>Metazoa</taxon>
        <taxon>Chordata</taxon>
        <taxon>Craniata</taxon>
        <taxon>Vertebrata</taxon>
        <taxon>Euteleostomi</taxon>
        <taxon>Actinopterygii</taxon>
        <taxon>Neopterygii</taxon>
        <taxon>Teleostei</taxon>
        <taxon>Ostariophysi</taxon>
        <taxon>Cypriniformes</taxon>
        <taxon>Xenocyprididae</taxon>
        <taxon>Xenocypridinae</taxon>
        <taxon>Xenocypridinae incertae sedis</taxon>
        <taxon>Anabarilius</taxon>
    </lineage>
</organism>
<feature type="compositionally biased region" description="Basic and acidic residues" evidence="1">
    <location>
        <begin position="493"/>
        <end position="502"/>
    </location>
</feature>
<feature type="region of interest" description="Disordered" evidence="1">
    <location>
        <begin position="443"/>
        <end position="502"/>
    </location>
</feature>
<evidence type="ECO:0000256" key="1">
    <source>
        <dbReference type="SAM" id="MobiDB-lite"/>
    </source>
</evidence>
<evidence type="ECO:0000313" key="3">
    <source>
        <dbReference type="Proteomes" id="UP000281406"/>
    </source>
</evidence>
<dbReference type="Proteomes" id="UP000281406">
    <property type="component" value="Unassembled WGS sequence"/>
</dbReference>
<gene>
    <name evidence="2" type="ORF">DPX16_23440</name>
</gene>
<feature type="compositionally biased region" description="Polar residues" evidence="1">
    <location>
        <begin position="355"/>
        <end position="367"/>
    </location>
</feature>